<name>A0A9E8KPZ9_9ALTE</name>
<dbReference type="RefSeq" id="WP_251811321.1">
    <property type="nucleotide sequence ID" value="NZ_CP101527.1"/>
</dbReference>
<accession>A0A9E8KPZ9</accession>
<dbReference type="PANTHER" id="PTHR30420:SF1">
    <property type="entry name" value="ARGININE N-SUCCINYLTRANSFERASE"/>
    <property type="match status" value="1"/>
</dbReference>
<keyword evidence="5" id="KW-1185">Reference proteome</keyword>
<dbReference type="SUPFAM" id="SSF55729">
    <property type="entry name" value="Acyl-CoA N-acyltransferases (Nat)"/>
    <property type="match status" value="1"/>
</dbReference>
<evidence type="ECO:0000313" key="4">
    <source>
        <dbReference type="EMBL" id="UZW74077.1"/>
    </source>
</evidence>
<dbReference type="PANTHER" id="PTHR30420">
    <property type="entry name" value="N-SUCCINYLARGININE DIHYDROLASE"/>
    <property type="match status" value="1"/>
</dbReference>
<dbReference type="Pfam" id="PF04958">
    <property type="entry name" value="AstA"/>
    <property type="match status" value="1"/>
</dbReference>
<evidence type="ECO:0000256" key="1">
    <source>
        <dbReference type="ARBA" id="ARBA00022503"/>
    </source>
</evidence>
<dbReference type="InterPro" id="IPR017651">
    <property type="entry name" value="Arg/Orn_succinylTfrase_asu"/>
</dbReference>
<dbReference type="NCBIfam" id="TIGR03243">
    <property type="entry name" value="arg_catab_AOST"/>
    <property type="match status" value="1"/>
</dbReference>
<dbReference type="AlphaFoldDB" id="A0A9E8KPZ9"/>
<keyword evidence="3" id="KW-0012">Acyltransferase</keyword>
<dbReference type="KEGG" id="asem:NNL22_13725"/>
<organism evidence="4 5">
    <name type="scientific">Alkalimarinus sediminis</name>
    <dbReference type="NCBI Taxonomy" id="1632866"/>
    <lineage>
        <taxon>Bacteria</taxon>
        <taxon>Pseudomonadati</taxon>
        <taxon>Pseudomonadota</taxon>
        <taxon>Gammaproteobacteria</taxon>
        <taxon>Alteromonadales</taxon>
        <taxon>Alteromonadaceae</taxon>
        <taxon>Alkalimarinus</taxon>
    </lineage>
</organism>
<dbReference type="GO" id="GO:0006527">
    <property type="term" value="P:L-arginine catabolic process"/>
    <property type="evidence" value="ECO:0007669"/>
    <property type="project" value="InterPro"/>
</dbReference>
<proteinExistence type="predicted"/>
<dbReference type="InterPro" id="IPR007041">
    <property type="entry name" value="Arg_succinylTrfase_AstA/AruG"/>
</dbReference>
<keyword evidence="2" id="KW-0808">Transferase</keyword>
<evidence type="ECO:0000256" key="3">
    <source>
        <dbReference type="ARBA" id="ARBA00023315"/>
    </source>
</evidence>
<reference evidence="4" key="1">
    <citation type="submission" date="2022-07" db="EMBL/GenBank/DDBJ databases">
        <title>Alkalimarinus sp. nov., isolated from gut of a Alitta virens.</title>
        <authorList>
            <person name="Yang A.I."/>
            <person name="Shin N.-R."/>
        </authorList>
    </citation>
    <scope>NUCLEOTIDE SEQUENCE</scope>
    <source>
        <strain evidence="4">FA028</strain>
    </source>
</reference>
<keyword evidence="1" id="KW-0056">Arginine metabolism</keyword>
<dbReference type="GO" id="GO:0008791">
    <property type="term" value="F:arginine N-succinyltransferase activity"/>
    <property type="evidence" value="ECO:0007669"/>
    <property type="project" value="InterPro"/>
</dbReference>
<evidence type="ECO:0000256" key="2">
    <source>
        <dbReference type="ARBA" id="ARBA00022679"/>
    </source>
</evidence>
<evidence type="ECO:0000313" key="5">
    <source>
        <dbReference type="Proteomes" id="UP001164472"/>
    </source>
</evidence>
<dbReference type="Proteomes" id="UP001164472">
    <property type="component" value="Chromosome"/>
</dbReference>
<dbReference type="Gene3D" id="2.40.40.20">
    <property type="match status" value="1"/>
</dbReference>
<gene>
    <name evidence="4" type="primary">aruF</name>
    <name evidence="4" type="ORF">NNL22_13725</name>
</gene>
<protein>
    <submittedName>
        <fullName evidence="4">Arginine/ornithine succinyltransferase subunit alpha</fullName>
    </submittedName>
</protein>
<dbReference type="EMBL" id="CP101527">
    <property type="protein sequence ID" value="UZW74077.1"/>
    <property type="molecule type" value="Genomic_DNA"/>
</dbReference>
<sequence>MLIVRPSTFSDLASIEKLANHNSAKISTLPQQRDKLSEKIDASIRSFAGDESMEGKEQFLLVLENTDTGDVLGTAGVDRCAGNGQPFYNYRQDELIHSSHQLHVNNHIPVLYMTHELTGKTLFCSLTIDTEYRGTEYFELLSRSRLLLIGLFKERFDKDIIIEIQGVSDDEGGYPFWDSLGRHFFDMDFATADYYSGIKSKTFIAELMPSHPIYVPLLTEAAQAAIGTPHPLAEKNCQLLHREGFRVGKHIDIFDGGPTLEAQVGHLNTVKSMQSKSVKVSESTRGGVKYLICNGSFSDFRCVIGQLTDGIGDVIRINQALAKDLNVSESERITFAVL</sequence>
<dbReference type="NCBIfam" id="TIGR03245">
    <property type="entry name" value="arg_AOST_alph"/>
    <property type="match status" value="1"/>
</dbReference>
<dbReference type="InterPro" id="IPR016181">
    <property type="entry name" value="Acyl_CoA_acyltransferase"/>
</dbReference>